<feature type="transmembrane region" description="Helical" evidence="7">
    <location>
        <begin position="293"/>
        <end position="314"/>
    </location>
</feature>
<keyword evidence="9" id="KW-1185">Reference proteome</keyword>
<feature type="transmembrane region" description="Helical" evidence="7">
    <location>
        <begin position="223"/>
        <end position="244"/>
    </location>
</feature>
<evidence type="ECO:0000256" key="7">
    <source>
        <dbReference type="SAM" id="Phobius"/>
    </source>
</evidence>
<evidence type="ECO:0000313" key="9">
    <source>
        <dbReference type="Proteomes" id="UP000185151"/>
    </source>
</evidence>
<comment type="similarity">
    <text evidence="2">Belongs to the cytochrome ubiquinol oxidase subunit 2 family.</text>
</comment>
<accession>A0A1N6IF26</accession>
<dbReference type="PANTHER" id="PTHR43141:SF4">
    <property type="entry name" value="CYTOCHROME BD2 SUBUNIT II"/>
    <property type="match status" value="1"/>
</dbReference>
<feature type="transmembrane region" description="Helical" evidence="7">
    <location>
        <begin position="256"/>
        <end position="278"/>
    </location>
</feature>
<evidence type="ECO:0000256" key="5">
    <source>
        <dbReference type="ARBA" id="ARBA00022989"/>
    </source>
</evidence>
<organism evidence="8 9">
    <name type="scientific">Paraburkholderia phenazinium</name>
    <dbReference type="NCBI Taxonomy" id="60549"/>
    <lineage>
        <taxon>Bacteria</taxon>
        <taxon>Pseudomonadati</taxon>
        <taxon>Pseudomonadota</taxon>
        <taxon>Betaproteobacteria</taxon>
        <taxon>Burkholderiales</taxon>
        <taxon>Burkholderiaceae</taxon>
        <taxon>Paraburkholderia</taxon>
    </lineage>
</organism>
<dbReference type="GO" id="GO:0019646">
    <property type="term" value="P:aerobic electron transport chain"/>
    <property type="evidence" value="ECO:0007669"/>
    <property type="project" value="TreeGrafter"/>
</dbReference>
<dbReference type="Pfam" id="PF02322">
    <property type="entry name" value="Cyt_bd_oxida_II"/>
    <property type="match status" value="1"/>
</dbReference>
<name>A0A1N6IF26_9BURK</name>
<dbReference type="NCBIfam" id="TIGR00203">
    <property type="entry name" value="cydB"/>
    <property type="match status" value="1"/>
</dbReference>
<protein>
    <submittedName>
        <fullName evidence="8">Cytochrome d ubiquinol oxidase subunit II</fullName>
    </submittedName>
</protein>
<feature type="transmembrane region" description="Helical" evidence="7">
    <location>
        <begin position="118"/>
        <end position="142"/>
    </location>
</feature>
<feature type="transmembrane region" description="Helical" evidence="7">
    <location>
        <begin position="88"/>
        <end position="106"/>
    </location>
</feature>
<keyword evidence="5 7" id="KW-1133">Transmembrane helix</keyword>
<dbReference type="PANTHER" id="PTHR43141">
    <property type="entry name" value="CYTOCHROME BD2 SUBUNIT II"/>
    <property type="match status" value="1"/>
</dbReference>
<evidence type="ECO:0000313" key="8">
    <source>
        <dbReference type="EMBL" id="SIO30569.1"/>
    </source>
</evidence>
<comment type="subcellular location">
    <subcellularLocation>
        <location evidence="1">Cell membrane</location>
        <topology evidence="1">Multi-pass membrane protein</topology>
    </subcellularLocation>
</comment>
<dbReference type="RefSeq" id="WP_074295586.1">
    <property type="nucleotide sequence ID" value="NZ_FSRU01000001.1"/>
</dbReference>
<evidence type="ECO:0000256" key="6">
    <source>
        <dbReference type="ARBA" id="ARBA00023136"/>
    </source>
</evidence>
<evidence type="ECO:0000256" key="2">
    <source>
        <dbReference type="ARBA" id="ARBA00007543"/>
    </source>
</evidence>
<dbReference type="GO" id="GO:0009055">
    <property type="term" value="F:electron transfer activity"/>
    <property type="evidence" value="ECO:0007669"/>
    <property type="project" value="TreeGrafter"/>
</dbReference>
<dbReference type="GO" id="GO:0070069">
    <property type="term" value="C:cytochrome complex"/>
    <property type="evidence" value="ECO:0007669"/>
    <property type="project" value="TreeGrafter"/>
</dbReference>
<sequence length="328" mass="34856">MNPASTESLLSHAWFGIIGLMLVLYVITDGFDLGVGILTLFRSKESERNLMIQSIGHVWDANETWLVALGGALFGAFPSAYAMILSDLYVPIMVLIASMIMRGAAIEFRHAATSSKPVWDRIFGVGSLLAAISQGVILGRILTGMLPGHLHMTFVAVTAIGVVSGYALLGATWLVKKTTGSLEQTARRYSVTAVFTTVTAAIIVSAGTLVISPVGVSRWDQHGVLSILIGFAVLAALAVCYILYSVHMGGEHGPFAGSAILFVASFAGLAVSLFPYIVPGQLTVASAASDSSTLTFMLFGIGTVFPIMVGYNLYQYHLFRGKVVPVHH</sequence>
<dbReference type="AlphaFoldDB" id="A0A1N6IF26"/>
<proteinExistence type="inferred from homology"/>
<keyword evidence="4 7" id="KW-0812">Transmembrane</keyword>
<feature type="transmembrane region" description="Helical" evidence="7">
    <location>
        <begin position="148"/>
        <end position="169"/>
    </location>
</feature>
<evidence type="ECO:0000256" key="4">
    <source>
        <dbReference type="ARBA" id="ARBA00022692"/>
    </source>
</evidence>
<evidence type="ECO:0000256" key="3">
    <source>
        <dbReference type="ARBA" id="ARBA00022475"/>
    </source>
</evidence>
<gene>
    <name evidence="8" type="ORF">SAMN05444165_2096</name>
</gene>
<dbReference type="Proteomes" id="UP000185151">
    <property type="component" value="Unassembled WGS sequence"/>
</dbReference>
<reference evidence="8 9" key="1">
    <citation type="submission" date="2016-11" db="EMBL/GenBank/DDBJ databases">
        <authorList>
            <person name="Jaros S."/>
            <person name="Januszkiewicz K."/>
            <person name="Wedrychowicz H."/>
        </authorList>
    </citation>
    <scope>NUCLEOTIDE SEQUENCE [LARGE SCALE GENOMIC DNA]</scope>
    <source>
        <strain evidence="8 9">GAS95</strain>
    </source>
</reference>
<keyword evidence="3" id="KW-1003">Cell membrane</keyword>
<keyword evidence="6 7" id="KW-0472">Membrane</keyword>
<dbReference type="InterPro" id="IPR003317">
    <property type="entry name" value="Cyt-d_oxidase_su2"/>
</dbReference>
<dbReference type="GO" id="GO:0005886">
    <property type="term" value="C:plasma membrane"/>
    <property type="evidence" value="ECO:0007669"/>
    <property type="project" value="UniProtKB-SubCell"/>
</dbReference>
<feature type="transmembrane region" description="Helical" evidence="7">
    <location>
        <begin position="189"/>
        <end position="211"/>
    </location>
</feature>
<dbReference type="OrthoDB" id="9776710at2"/>
<dbReference type="GO" id="GO:0016682">
    <property type="term" value="F:oxidoreductase activity, acting on diphenols and related substances as donors, oxygen as acceptor"/>
    <property type="evidence" value="ECO:0007669"/>
    <property type="project" value="TreeGrafter"/>
</dbReference>
<dbReference type="EMBL" id="FSRU01000001">
    <property type="protein sequence ID" value="SIO30569.1"/>
    <property type="molecule type" value="Genomic_DNA"/>
</dbReference>
<feature type="transmembrane region" description="Helical" evidence="7">
    <location>
        <begin position="12"/>
        <end position="41"/>
    </location>
</feature>
<evidence type="ECO:0000256" key="1">
    <source>
        <dbReference type="ARBA" id="ARBA00004651"/>
    </source>
</evidence>